<evidence type="ECO:0000256" key="3">
    <source>
        <dbReference type="ARBA" id="ARBA00023163"/>
    </source>
</evidence>
<sequence>MDKQIDFTSKTPFHVQAEQILRQMINSEEYCSGAILPNEVELAQELKISRNTLRQAINRLVMEGLLIRKKGVGTTVNRLGKASSNARNWMSFSQEMKALGIAVKNYELHLCWEKANPEVERFFCITPGTQLLKMSRVRGNEEMPIVYFYSYFNPAIGMTGEEDFTQPLYTLLEQQYGIVVHKSVEEISAILAGKELAQKLGIRTGHAILKRKRFVLDTRGFPVEYNMGLYRADSFTYRIEAEK</sequence>
<keyword evidence="2" id="KW-0238">DNA-binding</keyword>
<protein>
    <submittedName>
        <fullName evidence="5">GntR family transcriptional regulator</fullName>
    </submittedName>
</protein>
<keyword evidence="3" id="KW-0804">Transcription</keyword>
<dbReference type="SUPFAM" id="SSF46785">
    <property type="entry name" value="Winged helix' DNA-binding domain"/>
    <property type="match status" value="1"/>
</dbReference>
<reference evidence="5" key="2">
    <citation type="journal article" date="2021" name="PeerJ">
        <title>Extensive microbial diversity within the chicken gut microbiome revealed by metagenomics and culture.</title>
        <authorList>
            <person name="Gilroy R."/>
            <person name="Ravi A."/>
            <person name="Getino M."/>
            <person name="Pursley I."/>
            <person name="Horton D.L."/>
            <person name="Alikhan N.F."/>
            <person name="Baker D."/>
            <person name="Gharbi K."/>
            <person name="Hall N."/>
            <person name="Watson M."/>
            <person name="Adriaenssens E.M."/>
            <person name="Foster-Nyarko E."/>
            <person name="Jarju S."/>
            <person name="Secka A."/>
            <person name="Antonio M."/>
            <person name="Oren A."/>
            <person name="Chaudhuri R.R."/>
            <person name="La Ragione R."/>
            <person name="Hildebrand F."/>
            <person name="Pallen M.J."/>
        </authorList>
    </citation>
    <scope>NUCLEOTIDE SEQUENCE</scope>
    <source>
        <strain evidence="5">CHK158-818</strain>
    </source>
</reference>
<dbReference type="PROSITE" id="PS50949">
    <property type="entry name" value="HTH_GNTR"/>
    <property type="match status" value="1"/>
</dbReference>
<evidence type="ECO:0000256" key="1">
    <source>
        <dbReference type="ARBA" id="ARBA00023015"/>
    </source>
</evidence>
<dbReference type="Gene3D" id="3.40.1410.10">
    <property type="entry name" value="Chorismate lyase-like"/>
    <property type="match status" value="1"/>
</dbReference>
<feature type="domain" description="HTH gntR-type" evidence="4">
    <location>
        <begin position="11"/>
        <end position="79"/>
    </location>
</feature>
<dbReference type="SMART" id="SM00866">
    <property type="entry name" value="UTRA"/>
    <property type="match status" value="1"/>
</dbReference>
<dbReference type="Gene3D" id="1.10.10.10">
    <property type="entry name" value="Winged helix-like DNA-binding domain superfamily/Winged helix DNA-binding domain"/>
    <property type="match status" value="1"/>
</dbReference>
<evidence type="ECO:0000313" key="6">
    <source>
        <dbReference type="Proteomes" id="UP000824112"/>
    </source>
</evidence>
<dbReference type="InterPro" id="IPR050679">
    <property type="entry name" value="Bact_HTH_transcr_reg"/>
</dbReference>
<dbReference type="GO" id="GO:0003677">
    <property type="term" value="F:DNA binding"/>
    <property type="evidence" value="ECO:0007669"/>
    <property type="project" value="UniProtKB-KW"/>
</dbReference>
<dbReference type="AlphaFoldDB" id="A0A9D1M9D3"/>
<gene>
    <name evidence="5" type="ORF">IAB03_08805</name>
</gene>
<dbReference type="Proteomes" id="UP000824112">
    <property type="component" value="Unassembled WGS sequence"/>
</dbReference>
<dbReference type="SMART" id="SM00345">
    <property type="entry name" value="HTH_GNTR"/>
    <property type="match status" value="1"/>
</dbReference>
<dbReference type="GO" id="GO:0003700">
    <property type="term" value="F:DNA-binding transcription factor activity"/>
    <property type="evidence" value="ECO:0007669"/>
    <property type="project" value="InterPro"/>
</dbReference>
<dbReference type="CDD" id="cd07377">
    <property type="entry name" value="WHTH_GntR"/>
    <property type="match status" value="1"/>
</dbReference>
<reference evidence="5" key="1">
    <citation type="submission" date="2020-10" db="EMBL/GenBank/DDBJ databases">
        <authorList>
            <person name="Gilroy R."/>
        </authorList>
    </citation>
    <scope>NUCLEOTIDE SEQUENCE</scope>
    <source>
        <strain evidence="5">CHK158-818</strain>
    </source>
</reference>
<dbReference type="PANTHER" id="PTHR44846">
    <property type="entry name" value="MANNOSYL-D-GLYCERATE TRANSPORT/METABOLISM SYSTEM REPRESSOR MNGR-RELATED"/>
    <property type="match status" value="1"/>
</dbReference>
<dbReference type="InterPro" id="IPR011663">
    <property type="entry name" value="UTRA"/>
</dbReference>
<dbReference type="PANTHER" id="PTHR44846:SF1">
    <property type="entry name" value="MANNOSYL-D-GLYCERATE TRANSPORT_METABOLISM SYSTEM REPRESSOR MNGR-RELATED"/>
    <property type="match status" value="1"/>
</dbReference>
<keyword evidence="1" id="KW-0805">Transcription regulation</keyword>
<dbReference type="InterPro" id="IPR036388">
    <property type="entry name" value="WH-like_DNA-bd_sf"/>
</dbReference>
<dbReference type="InterPro" id="IPR028978">
    <property type="entry name" value="Chorismate_lyase_/UTRA_dom_sf"/>
</dbReference>
<dbReference type="InterPro" id="IPR036390">
    <property type="entry name" value="WH_DNA-bd_sf"/>
</dbReference>
<evidence type="ECO:0000256" key="2">
    <source>
        <dbReference type="ARBA" id="ARBA00023125"/>
    </source>
</evidence>
<dbReference type="Pfam" id="PF07702">
    <property type="entry name" value="UTRA"/>
    <property type="match status" value="1"/>
</dbReference>
<organism evidence="5 6">
    <name type="scientific">Candidatus Gallibacteroides avistercoris</name>
    <dbReference type="NCBI Taxonomy" id="2840833"/>
    <lineage>
        <taxon>Bacteria</taxon>
        <taxon>Pseudomonadati</taxon>
        <taxon>Bacteroidota</taxon>
        <taxon>Bacteroidia</taxon>
        <taxon>Bacteroidales</taxon>
        <taxon>Bacteroidaceae</taxon>
        <taxon>Bacteroidaceae incertae sedis</taxon>
        <taxon>Candidatus Gallibacteroides</taxon>
    </lineage>
</organism>
<evidence type="ECO:0000313" key="5">
    <source>
        <dbReference type="EMBL" id="HIU55887.1"/>
    </source>
</evidence>
<evidence type="ECO:0000259" key="4">
    <source>
        <dbReference type="PROSITE" id="PS50949"/>
    </source>
</evidence>
<dbReference type="GO" id="GO:0045892">
    <property type="term" value="P:negative regulation of DNA-templated transcription"/>
    <property type="evidence" value="ECO:0007669"/>
    <property type="project" value="TreeGrafter"/>
</dbReference>
<comment type="caution">
    <text evidence="5">The sequence shown here is derived from an EMBL/GenBank/DDBJ whole genome shotgun (WGS) entry which is preliminary data.</text>
</comment>
<accession>A0A9D1M9D3</accession>
<dbReference type="EMBL" id="DVNA01000199">
    <property type="protein sequence ID" value="HIU55887.1"/>
    <property type="molecule type" value="Genomic_DNA"/>
</dbReference>
<name>A0A9D1M9D3_9BACT</name>
<proteinExistence type="predicted"/>
<dbReference type="InterPro" id="IPR000524">
    <property type="entry name" value="Tscrpt_reg_HTH_GntR"/>
</dbReference>
<dbReference type="Pfam" id="PF00392">
    <property type="entry name" value="GntR"/>
    <property type="match status" value="1"/>
</dbReference>
<dbReference type="PRINTS" id="PR00035">
    <property type="entry name" value="HTHGNTR"/>
</dbReference>
<dbReference type="SUPFAM" id="SSF64288">
    <property type="entry name" value="Chorismate lyase-like"/>
    <property type="match status" value="1"/>
</dbReference>